<organism evidence="3 4">
    <name type="scientific">Algimonas arctica</name>
    <dbReference type="NCBI Taxonomy" id="1479486"/>
    <lineage>
        <taxon>Bacteria</taxon>
        <taxon>Pseudomonadati</taxon>
        <taxon>Pseudomonadota</taxon>
        <taxon>Alphaproteobacteria</taxon>
        <taxon>Maricaulales</taxon>
        <taxon>Robiginitomaculaceae</taxon>
        <taxon>Algimonas</taxon>
    </lineage>
</organism>
<feature type="domain" description="DDE" evidence="2">
    <location>
        <begin position="7"/>
        <end position="59"/>
    </location>
</feature>
<name>A0A8J3CR91_9PROT</name>
<dbReference type="EMBL" id="BMZH01000002">
    <property type="protein sequence ID" value="GHA87344.1"/>
    <property type="molecule type" value="Genomic_DNA"/>
</dbReference>
<dbReference type="AlphaFoldDB" id="A0A8J3CR91"/>
<feature type="compositionally biased region" description="Polar residues" evidence="1">
    <location>
        <begin position="1"/>
        <end position="20"/>
    </location>
</feature>
<evidence type="ECO:0000259" key="2">
    <source>
        <dbReference type="Pfam" id="PF13610"/>
    </source>
</evidence>
<protein>
    <recommendedName>
        <fullName evidence="2">DDE domain-containing protein</fullName>
    </recommendedName>
</protein>
<proteinExistence type="predicted"/>
<dbReference type="InterPro" id="IPR032874">
    <property type="entry name" value="DDE_dom"/>
</dbReference>
<keyword evidence="4" id="KW-1185">Reference proteome</keyword>
<dbReference type="Proteomes" id="UP000634004">
    <property type="component" value="Unassembled WGS sequence"/>
</dbReference>
<evidence type="ECO:0000313" key="4">
    <source>
        <dbReference type="Proteomes" id="UP000634004"/>
    </source>
</evidence>
<dbReference type="Pfam" id="PF13610">
    <property type="entry name" value="DDE_Tnp_IS240"/>
    <property type="match status" value="1"/>
</dbReference>
<evidence type="ECO:0000256" key="1">
    <source>
        <dbReference type="SAM" id="MobiDB-lite"/>
    </source>
</evidence>
<feature type="compositionally biased region" description="Basic residues" evidence="1">
    <location>
        <begin position="25"/>
        <end position="35"/>
    </location>
</feature>
<gene>
    <name evidence="3" type="ORF">GCM10009069_08340</name>
</gene>
<reference evidence="3" key="2">
    <citation type="submission" date="2020-09" db="EMBL/GenBank/DDBJ databases">
        <authorList>
            <person name="Sun Q."/>
            <person name="Kim S."/>
        </authorList>
    </citation>
    <scope>NUCLEOTIDE SEQUENCE</scope>
    <source>
        <strain evidence="3">KCTC 32513</strain>
    </source>
</reference>
<feature type="region of interest" description="Disordered" evidence="1">
    <location>
        <begin position="1"/>
        <end position="35"/>
    </location>
</feature>
<accession>A0A8J3CR91</accession>
<reference evidence="3" key="1">
    <citation type="journal article" date="2014" name="Int. J. Syst. Evol. Microbiol.">
        <title>Complete genome sequence of Corynebacterium casei LMG S-19264T (=DSM 44701T), isolated from a smear-ripened cheese.</title>
        <authorList>
            <consortium name="US DOE Joint Genome Institute (JGI-PGF)"/>
            <person name="Walter F."/>
            <person name="Albersmeier A."/>
            <person name="Kalinowski J."/>
            <person name="Ruckert C."/>
        </authorList>
    </citation>
    <scope>NUCLEOTIDE SEQUENCE</scope>
    <source>
        <strain evidence="3">KCTC 32513</strain>
    </source>
</reference>
<evidence type="ECO:0000313" key="3">
    <source>
        <dbReference type="EMBL" id="GHA87344.1"/>
    </source>
</evidence>
<comment type="caution">
    <text evidence="3">The sequence shown here is derived from an EMBL/GenBank/DDBJ whole genome shotgun (WGS) entry which is preliminary data.</text>
</comment>
<sequence>MRDIGNQSRQNTEQYANNRAESSHRPFRRRERGMTRFRKTSTLQKFTSTHAVVYNHFNHQRHLESRTRFKAMSDASLIEWRGLIVA</sequence>